<dbReference type="STRING" id="472175.EL18_00065"/>
<dbReference type="Gene3D" id="1.10.260.40">
    <property type="entry name" value="lambda repressor-like DNA-binding domains"/>
    <property type="match status" value="1"/>
</dbReference>
<dbReference type="GO" id="GO:0000976">
    <property type="term" value="F:transcription cis-regulatory region binding"/>
    <property type="evidence" value="ECO:0007669"/>
    <property type="project" value="TreeGrafter"/>
</dbReference>
<keyword evidence="1" id="KW-0805">Transcription regulation</keyword>
<dbReference type="InterPro" id="IPR000843">
    <property type="entry name" value="HTH_LacI"/>
</dbReference>
<dbReference type="OrthoDB" id="8433438at2"/>
<sequence length="351" mass="38520">MSRETVNLKQLAAALGLSQTTVSRALNGFPEVSERTRERVVAAADKLNYRPSASAASLATGKARTIGHVVPLAEHMMINPHFSDFLAGAGEVYARSGYEMLIRVVSAEDELGVYRDLARTGRVDGFVVHGPLSDDPRIPLLSSLNVPFVVHGRCSHADSNFSFMDVNNKEAFRRATDFLLDLGHRRMALINGLETMNFASRRRQGFEEAFESRGLEADAELIFGRDMVEPYGYEVGRTVLGAPNRPTAILLSSMLPAIGLVRAMGELGLKAGEDVSIIVFDDQLSFLQSSDTMRGVPFFTVMRSSIRAAGQRVAEMLMEQINTPDAEPIHELWEAEFVLGRSTGPVPPRTH</sequence>
<dbReference type="InterPro" id="IPR028082">
    <property type="entry name" value="Peripla_BP_I"/>
</dbReference>
<feature type="domain" description="HTH lacI-type" evidence="4">
    <location>
        <begin position="6"/>
        <end position="60"/>
    </location>
</feature>
<dbReference type="SUPFAM" id="SSF47413">
    <property type="entry name" value="lambda repressor-like DNA-binding domains"/>
    <property type="match status" value="1"/>
</dbReference>
<dbReference type="Pfam" id="PF13377">
    <property type="entry name" value="Peripla_BP_3"/>
    <property type="match status" value="1"/>
</dbReference>
<dbReference type="Gene3D" id="3.40.50.2300">
    <property type="match status" value="2"/>
</dbReference>
<accession>A0A084U7W5</accession>
<dbReference type="PROSITE" id="PS50932">
    <property type="entry name" value="HTH_LACI_2"/>
    <property type="match status" value="1"/>
</dbReference>
<proteinExistence type="predicted"/>
<keyword evidence="3" id="KW-0804">Transcription</keyword>
<evidence type="ECO:0000313" key="6">
    <source>
        <dbReference type="Proteomes" id="UP000053675"/>
    </source>
</evidence>
<name>A0A084U7W5_9HYPH</name>
<evidence type="ECO:0000256" key="2">
    <source>
        <dbReference type="ARBA" id="ARBA00023125"/>
    </source>
</evidence>
<dbReference type="Pfam" id="PF00356">
    <property type="entry name" value="LacI"/>
    <property type="match status" value="1"/>
</dbReference>
<evidence type="ECO:0000259" key="4">
    <source>
        <dbReference type="PROSITE" id="PS50932"/>
    </source>
</evidence>
<dbReference type="SMART" id="SM00354">
    <property type="entry name" value="HTH_LACI"/>
    <property type="match status" value="1"/>
</dbReference>
<dbReference type="EMBL" id="JMQM01000001">
    <property type="protein sequence ID" value="KFB09051.1"/>
    <property type="molecule type" value="Genomic_DNA"/>
</dbReference>
<keyword evidence="2" id="KW-0238">DNA-binding</keyword>
<dbReference type="eggNOG" id="COG1609">
    <property type="taxonomic scope" value="Bacteria"/>
</dbReference>
<keyword evidence="6" id="KW-1185">Reference proteome</keyword>
<dbReference type="RefSeq" id="WP_036478590.1">
    <property type="nucleotide sequence ID" value="NZ_JMQM01000001.1"/>
</dbReference>
<evidence type="ECO:0000256" key="3">
    <source>
        <dbReference type="ARBA" id="ARBA00023163"/>
    </source>
</evidence>
<protein>
    <submittedName>
        <fullName evidence="5">Transcriptional regulator, LacI family</fullName>
    </submittedName>
</protein>
<dbReference type="PANTHER" id="PTHR30146:SF109">
    <property type="entry name" value="HTH-TYPE TRANSCRIPTIONAL REGULATOR GALS"/>
    <property type="match status" value="1"/>
</dbReference>
<dbReference type="InterPro" id="IPR010982">
    <property type="entry name" value="Lambda_DNA-bd_dom_sf"/>
</dbReference>
<dbReference type="InterPro" id="IPR046335">
    <property type="entry name" value="LacI/GalR-like_sensor"/>
</dbReference>
<dbReference type="PATRIC" id="fig|472175.3.peg.67"/>
<gene>
    <name evidence="5" type="ORF">EL18_00065</name>
</gene>
<dbReference type="PANTHER" id="PTHR30146">
    <property type="entry name" value="LACI-RELATED TRANSCRIPTIONAL REPRESSOR"/>
    <property type="match status" value="1"/>
</dbReference>
<dbReference type="GO" id="GO:0003700">
    <property type="term" value="F:DNA-binding transcription factor activity"/>
    <property type="evidence" value="ECO:0007669"/>
    <property type="project" value="TreeGrafter"/>
</dbReference>
<dbReference type="CDD" id="cd01392">
    <property type="entry name" value="HTH_LacI"/>
    <property type="match status" value="1"/>
</dbReference>
<dbReference type="AlphaFoldDB" id="A0A084U7W5"/>
<comment type="caution">
    <text evidence="5">The sequence shown here is derived from an EMBL/GenBank/DDBJ whole genome shotgun (WGS) entry which is preliminary data.</text>
</comment>
<organism evidence="5 6">
    <name type="scientific">Nitratireductor basaltis</name>
    <dbReference type="NCBI Taxonomy" id="472175"/>
    <lineage>
        <taxon>Bacteria</taxon>
        <taxon>Pseudomonadati</taxon>
        <taxon>Pseudomonadota</taxon>
        <taxon>Alphaproteobacteria</taxon>
        <taxon>Hyphomicrobiales</taxon>
        <taxon>Phyllobacteriaceae</taxon>
        <taxon>Nitratireductor</taxon>
    </lineage>
</organism>
<dbReference type="Proteomes" id="UP000053675">
    <property type="component" value="Unassembled WGS sequence"/>
</dbReference>
<reference evidence="5 6" key="1">
    <citation type="submission" date="2014-05" db="EMBL/GenBank/DDBJ databases">
        <title>Draft Genome Sequence of Nitratireductor basaltis Strain UMTGB225, A Marine Bacterium Isolated from Green Barrel Tunicate.</title>
        <authorList>
            <person name="Gan H.Y."/>
        </authorList>
    </citation>
    <scope>NUCLEOTIDE SEQUENCE [LARGE SCALE GENOMIC DNA]</scope>
    <source>
        <strain evidence="5 6">UMTGB225</strain>
    </source>
</reference>
<dbReference type="SUPFAM" id="SSF53822">
    <property type="entry name" value="Periplasmic binding protein-like I"/>
    <property type="match status" value="1"/>
</dbReference>
<evidence type="ECO:0000256" key="1">
    <source>
        <dbReference type="ARBA" id="ARBA00023015"/>
    </source>
</evidence>
<dbReference type="CDD" id="cd20010">
    <property type="entry name" value="PBP1_AglR-like"/>
    <property type="match status" value="1"/>
</dbReference>
<evidence type="ECO:0000313" key="5">
    <source>
        <dbReference type="EMBL" id="KFB09051.1"/>
    </source>
</evidence>